<keyword evidence="2" id="KW-1185">Reference proteome</keyword>
<evidence type="ECO:0000313" key="1">
    <source>
        <dbReference type="EMBL" id="KAI4861798.1"/>
    </source>
</evidence>
<gene>
    <name evidence="1" type="ORF">F4820DRAFT_451578</name>
</gene>
<evidence type="ECO:0000313" key="2">
    <source>
        <dbReference type="Proteomes" id="UP001497700"/>
    </source>
</evidence>
<organism evidence="1 2">
    <name type="scientific">Hypoxylon rubiginosum</name>
    <dbReference type="NCBI Taxonomy" id="110542"/>
    <lineage>
        <taxon>Eukaryota</taxon>
        <taxon>Fungi</taxon>
        <taxon>Dikarya</taxon>
        <taxon>Ascomycota</taxon>
        <taxon>Pezizomycotina</taxon>
        <taxon>Sordariomycetes</taxon>
        <taxon>Xylariomycetidae</taxon>
        <taxon>Xylariales</taxon>
        <taxon>Hypoxylaceae</taxon>
        <taxon>Hypoxylon</taxon>
    </lineage>
</organism>
<dbReference type="EMBL" id="MU393541">
    <property type="protein sequence ID" value="KAI4861798.1"/>
    <property type="molecule type" value="Genomic_DNA"/>
</dbReference>
<sequence length="617" mass="69790">MADPVSLSLAIAPLLVEVIKGFRTLNTKLKVFSNYSREIGRIQTRFSVQKDFFQSECEILLRKIPGDDPQASTLFEVRQPEDVSRKLLEGLKKHLGKRFEAFESTFKDIQSSLQSLEAELRGFGEIDKKRQAGETLRDAVKRLKKRIKITVNQSTYNEALERLKECNFDLKNIRKHAEELNSPDLRVKDTTANARKLPPELGALRKARVAAHAFYQAMSTSWICEEKKHQRHLLRLFMDTEAKEDIKMNILLIGGSQSQLKELTSATSNDSKIGKECIHHGETLGHDQPDVFSLSVQSSVLDCPAYSTAVSESRVTKRQRVRWADHGATREMDNSFDQVGTTSSLKVNVKNYIVNLQPPSDVSRPRKVGCKTIADGFQSGACLGYLDAQVQNDPYRHSFYRWPGQFCSQGSIPLINTPSIPQSLAELFNHPIHEYYDIRDQLELAKSMVSVVLKFHSTPWLDHWWTLKDIGYLNASNEMTDVLNTLYLGAVLGCSPQLEPPAARPKEQHLRPGIRNAALYNLGVALLQIDRWKDLDPNAAADIDKLSAWSRFGPKYRDIVQRCLHCNFGVDYDLTKPKLQMAVLDKVMGELDSMLAGLMIDDDDDDDDDDENGDNHS</sequence>
<dbReference type="Proteomes" id="UP001497700">
    <property type="component" value="Unassembled WGS sequence"/>
</dbReference>
<accession>A0ACB9YRJ8</accession>
<proteinExistence type="predicted"/>
<name>A0ACB9YRJ8_9PEZI</name>
<protein>
    <submittedName>
        <fullName evidence="1">Uncharacterized protein</fullName>
    </submittedName>
</protein>
<comment type="caution">
    <text evidence="1">The sequence shown here is derived from an EMBL/GenBank/DDBJ whole genome shotgun (WGS) entry which is preliminary data.</text>
</comment>
<reference evidence="1 2" key="1">
    <citation type="journal article" date="2022" name="New Phytol.">
        <title>Ecological generalism drives hyperdiversity of secondary metabolite gene clusters in xylarialean endophytes.</title>
        <authorList>
            <person name="Franco M.E.E."/>
            <person name="Wisecaver J.H."/>
            <person name="Arnold A.E."/>
            <person name="Ju Y.M."/>
            <person name="Slot J.C."/>
            <person name="Ahrendt S."/>
            <person name="Moore L.P."/>
            <person name="Eastman K.E."/>
            <person name="Scott K."/>
            <person name="Konkel Z."/>
            <person name="Mondo S.J."/>
            <person name="Kuo A."/>
            <person name="Hayes R.D."/>
            <person name="Haridas S."/>
            <person name="Andreopoulos B."/>
            <person name="Riley R."/>
            <person name="LaButti K."/>
            <person name="Pangilinan J."/>
            <person name="Lipzen A."/>
            <person name="Amirebrahimi M."/>
            <person name="Yan J."/>
            <person name="Adam C."/>
            <person name="Keymanesh K."/>
            <person name="Ng V."/>
            <person name="Louie K."/>
            <person name="Northen T."/>
            <person name="Drula E."/>
            <person name="Henrissat B."/>
            <person name="Hsieh H.M."/>
            <person name="Youens-Clark K."/>
            <person name="Lutzoni F."/>
            <person name="Miadlikowska J."/>
            <person name="Eastwood D.C."/>
            <person name="Hamelin R.C."/>
            <person name="Grigoriev I.V."/>
            <person name="U'Ren J.M."/>
        </authorList>
    </citation>
    <scope>NUCLEOTIDE SEQUENCE [LARGE SCALE GENOMIC DNA]</scope>
    <source>
        <strain evidence="1 2">CBS 119005</strain>
    </source>
</reference>